<evidence type="ECO:0000313" key="1">
    <source>
        <dbReference type="EnsemblPlants" id="OBART11G19740.1"/>
    </source>
</evidence>
<dbReference type="PANTHER" id="PTHR35166">
    <property type="entry name" value="OS05G0193700 PROTEIN-RELATED"/>
    <property type="match status" value="1"/>
</dbReference>
<accession>A0A0D3HNY9</accession>
<organism evidence="1">
    <name type="scientific">Oryza barthii</name>
    <dbReference type="NCBI Taxonomy" id="65489"/>
    <lineage>
        <taxon>Eukaryota</taxon>
        <taxon>Viridiplantae</taxon>
        <taxon>Streptophyta</taxon>
        <taxon>Embryophyta</taxon>
        <taxon>Tracheophyta</taxon>
        <taxon>Spermatophyta</taxon>
        <taxon>Magnoliopsida</taxon>
        <taxon>Liliopsida</taxon>
        <taxon>Poales</taxon>
        <taxon>Poaceae</taxon>
        <taxon>BOP clade</taxon>
        <taxon>Oryzoideae</taxon>
        <taxon>Oryzeae</taxon>
        <taxon>Oryzinae</taxon>
        <taxon>Oryza</taxon>
    </lineage>
</organism>
<keyword evidence="2" id="KW-1185">Reference proteome</keyword>
<dbReference type="Gramene" id="OBART11G19740.1">
    <property type="protein sequence ID" value="OBART11G19740.1"/>
    <property type="gene ID" value="OBART11G19740"/>
</dbReference>
<evidence type="ECO:0000313" key="2">
    <source>
        <dbReference type="Proteomes" id="UP000026960"/>
    </source>
</evidence>
<proteinExistence type="predicted"/>
<dbReference type="EnsemblPlants" id="OBART11G19740.1">
    <property type="protein sequence ID" value="OBART11G19740.1"/>
    <property type="gene ID" value="OBART11G19740"/>
</dbReference>
<dbReference type="HOGENOM" id="CLU_065047_0_0_1"/>
<reference evidence="1" key="2">
    <citation type="submission" date="2015-03" db="UniProtKB">
        <authorList>
            <consortium name="EnsemblPlants"/>
        </authorList>
    </citation>
    <scope>IDENTIFICATION</scope>
</reference>
<protein>
    <submittedName>
        <fullName evidence="1">Uncharacterized protein</fullName>
    </submittedName>
</protein>
<dbReference type="AlphaFoldDB" id="A0A0D3HNY9"/>
<sequence length="278" mass="32634">MAAAATGYHEEVPAPAMAKLRLSQENVDWILARKELCGDDAPDISRYIPFLLQSPSGVPGAEDPLPESYYDNPKALMRYIDNLLMDEFDKFRDFEKWVRAKHEEKGFVEVEYDHNHFERTQHRREERRALWAEMLAEEMADILPTIEDGEFGDYIEVYDEKRRKFVMKEVEGNIGVPVFDKEKKPVEQHGQQEACPNSDGHLGKSWAKFRVEYGSNGFVEVEYDVDEFEETQRLQEERGGRRLWWAHVWEKIFADDPPEEGEFAEYVSVYMIKRRGRS</sequence>
<dbReference type="PANTHER" id="PTHR35166:SF15">
    <property type="entry name" value="OS05G0193700 PROTEIN"/>
    <property type="match status" value="1"/>
</dbReference>
<dbReference type="PaxDb" id="65489-OBART11G19740.1"/>
<reference evidence="1" key="1">
    <citation type="journal article" date="2009" name="Rice">
        <title>De Novo Next Generation Sequencing of Plant Genomes.</title>
        <authorList>
            <person name="Rounsley S."/>
            <person name="Marri P.R."/>
            <person name="Yu Y."/>
            <person name="He R."/>
            <person name="Sisneros N."/>
            <person name="Goicoechea J.L."/>
            <person name="Lee S.J."/>
            <person name="Angelova A."/>
            <person name="Kudrna D."/>
            <person name="Luo M."/>
            <person name="Affourtit J."/>
            <person name="Desany B."/>
            <person name="Knight J."/>
            <person name="Niazi F."/>
            <person name="Egholm M."/>
            <person name="Wing R.A."/>
        </authorList>
    </citation>
    <scope>NUCLEOTIDE SEQUENCE [LARGE SCALE GENOMIC DNA]</scope>
    <source>
        <strain evidence="1">cv. IRGC 105608</strain>
    </source>
</reference>
<name>A0A0D3HNY9_9ORYZ</name>
<dbReference type="Proteomes" id="UP000026960">
    <property type="component" value="Chromosome 11"/>
</dbReference>